<evidence type="ECO:0000256" key="6">
    <source>
        <dbReference type="ARBA" id="ARBA00023002"/>
    </source>
</evidence>
<dbReference type="InterPro" id="IPR036909">
    <property type="entry name" value="Cyt_c-like_dom_sf"/>
</dbReference>
<name>A0A286G9N5_9BACT</name>
<dbReference type="PANTHER" id="PTHR30600">
    <property type="entry name" value="CYTOCHROME C PEROXIDASE-RELATED"/>
    <property type="match status" value="1"/>
</dbReference>
<dbReference type="AlphaFoldDB" id="A0A286G9N5"/>
<feature type="binding site" description="covalent" evidence="8">
    <location>
        <position position="198"/>
    </location>
    <ligand>
        <name>heme c</name>
        <dbReference type="ChEBI" id="CHEBI:61717"/>
        <label>2</label>
    </ligand>
</feature>
<feature type="binding site" description="covalent" evidence="8">
    <location>
        <position position="195"/>
    </location>
    <ligand>
        <name>heme c</name>
        <dbReference type="ChEBI" id="CHEBI:61717"/>
        <label>2</label>
    </ligand>
</feature>
<dbReference type="PIRSF" id="PIRSF000294">
    <property type="entry name" value="Cytochrome-c_peroxidase"/>
    <property type="match status" value="1"/>
</dbReference>
<dbReference type="GO" id="GO:0020037">
    <property type="term" value="F:heme binding"/>
    <property type="evidence" value="ECO:0007669"/>
    <property type="project" value="InterPro"/>
</dbReference>
<evidence type="ECO:0000256" key="5">
    <source>
        <dbReference type="ARBA" id="ARBA00022764"/>
    </source>
</evidence>
<keyword evidence="12" id="KW-1185">Reference proteome</keyword>
<keyword evidence="2 8" id="KW-0349">Heme</keyword>
<dbReference type="PROSITE" id="PS51007">
    <property type="entry name" value="CYTC"/>
    <property type="match status" value="1"/>
</dbReference>
<keyword evidence="3 9" id="KW-0479">Metal-binding</keyword>
<proteinExistence type="predicted"/>
<dbReference type="InterPro" id="IPR026259">
    <property type="entry name" value="MauG/Cytc_peroxidase"/>
</dbReference>
<dbReference type="GO" id="GO:0004130">
    <property type="term" value="F:cytochrome-c peroxidase activity"/>
    <property type="evidence" value="ECO:0007669"/>
    <property type="project" value="TreeGrafter"/>
</dbReference>
<evidence type="ECO:0000256" key="3">
    <source>
        <dbReference type="ARBA" id="ARBA00022723"/>
    </source>
</evidence>
<dbReference type="GO" id="GO:0046872">
    <property type="term" value="F:metal ion binding"/>
    <property type="evidence" value="ECO:0007669"/>
    <property type="project" value="UniProtKB-KW"/>
</dbReference>
<dbReference type="Proteomes" id="UP000219452">
    <property type="component" value="Unassembled WGS sequence"/>
</dbReference>
<keyword evidence="7 9" id="KW-0408">Iron</keyword>
<sequence>MKTYVCFMLALVSFVLVGATLVTDEPLDKMTLGKRLFFDPILSRNRTISCATCHREDYAFADTSALSLGVFGRKGKRNTPSAMNVRLQANFFWDGRATTLEEQALIPIANPDEMDLPIDLAIKRLNGSKTYRAYFMKVFGELPTKANLARALSEFEQTLETADSPLDDWRLNDNEAAVSESAKRGFALFNGKANCVQCHFGADFNSSEFRNIGLFNGKTLADSGRAAITKKAADLGKFKIGPLRNVSLTAPYMHNGMFKTLAEVIDHYNEPDKRVPDAINRDPLLAKPLGLTQQEKLDLEEFLRSLTDKRFLVKAAVAKKS</sequence>
<organism evidence="11 12">
    <name type="scientific">Spirosoma fluviale</name>
    <dbReference type="NCBI Taxonomy" id="1597977"/>
    <lineage>
        <taxon>Bacteria</taxon>
        <taxon>Pseudomonadati</taxon>
        <taxon>Bacteroidota</taxon>
        <taxon>Cytophagia</taxon>
        <taxon>Cytophagales</taxon>
        <taxon>Cytophagaceae</taxon>
        <taxon>Spirosoma</taxon>
    </lineage>
</organism>
<feature type="binding site" description="axial binding residue" evidence="9">
    <location>
        <position position="199"/>
    </location>
    <ligand>
        <name>heme c</name>
        <dbReference type="ChEBI" id="CHEBI:61717"/>
        <label>2</label>
    </ligand>
    <ligandPart>
        <name>Fe</name>
        <dbReference type="ChEBI" id="CHEBI:18248"/>
    </ligandPart>
</feature>
<evidence type="ECO:0000256" key="9">
    <source>
        <dbReference type="PIRSR" id="PIRSR000294-2"/>
    </source>
</evidence>
<evidence type="ECO:0000313" key="12">
    <source>
        <dbReference type="Proteomes" id="UP000219452"/>
    </source>
</evidence>
<dbReference type="GO" id="GO:0042597">
    <property type="term" value="C:periplasmic space"/>
    <property type="evidence" value="ECO:0007669"/>
    <property type="project" value="UniProtKB-SubCell"/>
</dbReference>
<accession>A0A286G9N5</accession>
<gene>
    <name evidence="11" type="ORF">SAMN06269250_3857</name>
</gene>
<evidence type="ECO:0000313" key="11">
    <source>
        <dbReference type="EMBL" id="SOD92205.1"/>
    </source>
</evidence>
<keyword evidence="11" id="KW-0575">Peroxidase</keyword>
<dbReference type="InterPro" id="IPR051395">
    <property type="entry name" value="Cytochrome_c_Peroxidase/MauG"/>
</dbReference>
<dbReference type="Gene3D" id="1.10.760.10">
    <property type="entry name" value="Cytochrome c-like domain"/>
    <property type="match status" value="2"/>
</dbReference>
<evidence type="ECO:0000259" key="10">
    <source>
        <dbReference type="PROSITE" id="PS51007"/>
    </source>
</evidence>
<dbReference type="InterPro" id="IPR004852">
    <property type="entry name" value="Di-haem_cyt_c_peroxidsae"/>
</dbReference>
<dbReference type="PANTHER" id="PTHR30600:SF10">
    <property type="entry name" value="BLL6722 PROTEIN"/>
    <property type="match status" value="1"/>
</dbReference>
<evidence type="ECO:0000256" key="7">
    <source>
        <dbReference type="ARBA" id="ARBA00023004"/>
    </source>
</evidence>
<dbReference type="InterPro" id="IPR009056">
    <property type="entry name" value="Cyt_c-like_dom"/>
</dbReference>
<keyword evidence="6" id="KW-0560">Oxidoreductase</keyword>
<dbReference type="GO" id="GO:0009055">
    <property type="term" value="F:electron transfer activity"/>
    <property type="evidence" value="ECO:0007669"/>
    <property type="project" value="InterPro"/>
</dbReference>
<feature type="binding site" description="axial binding residue" evidence="9">
    <location>
        <position position="54"/>
    </location>
    <ligand>
        <name>heme c</name>
        <dbReference type="ChEBI" id="CHEBI:61717"/>
        <label>1</label>
    </ligand>
    <ligandPart>
        <name>Fe</name>
        <dbReference type="ChEBI" id="CHEBI:18248"/>
    </ligandPart>
</feature>
<evidence type="ECO:0000256" key="4">
    <source>
        <dbReference type="ARBA" id="ARBA00022729"/>
    </source>
</evidence>
<keyword evidence="4" id="KW-0732">Signal</keyword>
<comment type="PTM">
    <text evidence="8">Binds 2 heme groups per subunit.</text>
</comment>
<feature type="binding site" description="covalent" evidence="8">
    <location>
        <position position="50"/>
    </location>
    <ligand>
        <name>heme c</name>
        <dbReference type="ChEBI" id="CHEBI:61717"/>
        <label>1</label>
    </ligand>
</feature>
<keyword evidence="5" id="KW-0574">Periplasm</keyword>
<dbReference type="EMBL" id="OCNH01000003">
    <property type="protein sequence ID" value="SOD92205.1"/>
    <property type="molecule type" value="Genomic_DNA"/>
</dbReference>
<evidence type="ECO:0000256" key="2">
    <source>
        <dbReference type="ARBA" id="ARBA00022617"/>
    </source>
</evidence>
<dbReference type="RefSeq" id="WP_218840225.1">
    <property type="nucleotide sequence ID" value="NZ_OCNH01000003.1"/>
</dbReference>
<dbReference type="SUPFAM" id="SSF46626">
    <property type="entry name" value="Cytochrome c"/>
    <property type="match status" value="2"/>
</dbReference>
<feature type="domain" description="Cytochrome c" evidence="10">
    <location>
        <begin position="180"/>
        <end position="307"/>
    </location>
</feature>
<feature type="binding site" description="covalent" evidence="8">
    <location>
        <position position="53"/>
    </location>
    <ligand>
        <name>heme c</name>
        <dbReference type="ChEBI" id="CHEBI:61717"/>
        <label>1</label>
    </ligand>
</feature>
<comment type="subcellular location">
    <subcellularLocation>
        <location evidence="1">Periplasm</location>
    </subcellularLocation>
</comment>
<reference evidence="12" key="1">
    <citation type="submission" date="2017-09" db="EMBL/GenBank/DDBJ databases">
        <authorList>
            <person name="Varghese N."/>
            <person name="Submissions S."/>
        </authorList>
    </citation>
    <scope>NUCLEOTIDE SEQUENCE [LARGE SCALE GENOMIC DNA]</scope>
    <source>
        <strain evidence="12">DSM 29961</strain>
    </source>
</reference>
<dbReference type="Pfam" id="PF03150">
    <property type="entry name" value="CCP_MauG"/>
    <property type="match status" value="1"/>
</dbReference>
<protein>
    <submittedName>
        <fullName evidence="11">Cytochrome c peroxidase</fullName>
    </submittedName>
</protein>
<evidence type="ECO:0000256" key="8">
    <source>
        <dbReference type="PIRSR" id="PIRSR000294-1"/>
    </source>
</evidence>
<comment type="cofactor">
    <cofactor evidence="8">
        <name>heme</name>
        <dbReference type="ChEBI" id="CHEBI:30413"/>
    </cofactor>
    <text evidence="8">Binds 2 heme groups.</text>
</comment>
<evidence type="ECO:0000256" key="1">
    <source>
        <dbReference type="ARBA" id="ARBA00004418"/>
    </source>
</evidence>